<gene>
    <name evidence="4" type="ORF">IAB46_09410</name>
</gene>
<protein>
    <submittedName>
        <fullName evidence="4">SDR family oxidoreductase</fullName>
    </submittedName>
</protein>
<evidence type="ECO:0000256" key="2">
    <source>
        <dbReference type="ARBA" id="ARBA00023221"/>
    </source>
</evidence>
<sequence>MPQNGNGEKTVLVTGASSGIGRAIALRLLEEGYNVYGIGRSFGTEPWPRGFHMLVMDMNRTGAFYEQIRGLVKQENIYALINNAGVGYYGLHETLNPAKIHEMVTINLEVPMVLAQLTLRSLKKNHGHMINISSVTARQANPHGCAYGATKAGLSSFSASLFEEARKYGVHVCAIHPDMAKTNLYRNADFCQGEDADTYLLPEQVADSVSYVLSAPETMSVTELTLKPQKHQIRRKK</sequence>
<dbReference type="PANTHER" id="PTHR42879">
    <property type="entry name" value="3-OXOACYL-(ACYL-CARRIER-PROTEIN) REDUCTASE"/>
    <property type="match status" value="1"/>
</dbReference>
<evidence type="ECO:0000313" key="4">
    <source>
        <dbReference type="EMBL" id="HIS47748.1"/>
    </source>
</evidence>
<dbReference type="GO" id="GO:0008202">
    <property type="term" value="P:steroid metabolic process"/>
    <property type="evidence" value="ECO:0007669"/>
    <property type="project" value="UniProtKB-KW"/>
</dbReference>
<name>A0A9D1F563_9FIRM</name>
<evidence type="ECO:0000313" key="5">
    <source>
        <dbReference type="Proteomes" id="UP000823927"/>
    </source>
</evidence>
<keyword evidence="2" id="KW-0753">Steroid metabolism</keyword>
<proteinExistence type="inferred from homology"/>
<dbReference type="InterPro" id="IPR050259">
    <property type="entry name" value="SDR"/>
</dbReference>
<comment type="caution">
    <text evidence="4">The sequence shown here is derived from an EMBL/GenBank/DDBJ whole genome shotgun (WGS) entry which is preliminary data.</text>
</comment>
<dbReference type="EMBL" id="DVIT01000032">
    <property type="protein sequence ID" value="HIS47748.1"/>
    <property type="molecule type" value="Genomic_DNA"/>
</dbReference>
<dbReference type="PRINTS" id="PR00081">
    <property type="entry name" value="GDHRDH"/>
</dbReference>
<dbReference type="Proteomes" id="UP000823927">
    <property type="component" value="Unassembled WGS sequence"/>
</dbReference>
<dbReference type="Gene3D" id="3.40.50.720">
    <property type="entry name" value="NAD(P)-binding Rossmann-like Domain"/>
    <property type="match status" value="1"/>
</dbReference>
<accession>A0A9D1F563</accession>
<dbReference type="SUPFAM" id="SSF51735">
    <property type="entry name" value="NAD(P)-binding Rossmann-fold domains"/>
    <property type="match status" value="1"/>
</dbReference>
<dbReference type="Pfam" id="PF00106">
    <property type="entry name" value="adh_short"/>
    <property type="match status" value="1"/>
</dbReference>
<dbReference type="CDD" id="cd05233">
    <property type="entry name" value="SDR_c"/>
    <property type="match status" value="1"/>
</dbReference>
<dbReference type="PANTHER" id="PTHR42879:SF2">
    <property type="entry name" value="3-OXOACYL-[ACYL-CARRIER-PROTEIN] REDUCTASE FABG"/>
    <property type="match status" value="1"/>
</dbReference>
<reference evidence="4" key="2">
    <citation type="journal article" date="2021" name="PeerJ">
        <title>Extensive microbial diversity within the chicken gut microbiome revealed by metagenomics and culture.</title>
        <authorList>
            <person name="Gilroy R."/>
            <person name="Ravi A."/>
            <person name="Getino M."/>
            <person name="Pursley I."/>
            <person name="Horton D.L."/>
            <person name="Alikhan N.F."/>
            <person name="Baker D."/>
            <person name="Gharbi K."/>
            <person name="Hall N."/>
            <person name="Watson M."/>
            <person name="Adriaenssens E.M."/>
            <person name="Foster-Nyarko E."/>
            <person name="Jarju S."/>
            <person name="Secka A."/>
            <person name="Antonio M."/>
            <person name="Oren A."/>
            <person name="Chaudhuri R.R."/>
            <person name="La Ragione R."/>
            <person name="Hildebrand F."/>
            <person name="Pallen M.J."/>
        </authorList>
    </citation>
    <scope>NUCLEOTIDE SEQUENCE</scope>
    <source>
        <strain evidence="4">CHK178-757</strain>
    </source>
</reference>
<organism evidence="4 5">
    <name type="scientific">Candidatus Scybalocola faecigallinarum</name>
    <dbReference type="NCBI Taxonomy" id="2840941"/>
    <lineage>
        <taxon>Bacteria</taxon>
        <taxon>Bacillati</taxon>
        <taxon>Bacillota</taxon>
        <taxon>Clostridia</taxon>
        <taxon>Lachnospirales</taxon>
        <taxon>Lachnospiraceae</taxon>
        <taxon>Lachnospiraceae incertae sedis</taxon>
        <taxon>Candidatus Scybalocola (ex Gilroy et al. 2021)</taxon>
    </lineage>
</organism>
<evidence type="ECO:0000256" key="1">
    <source>
        <dbReference type="ARBA" id="ARBA00006484"/>
    </source>
</evidence>
<dbReference type="PRINTS" id="PR00080">
    <property type="entry name" value="SDRFAMILY"/>
</dbReference>
<keyword evidence="2" id="KW-0443">Lipid metabolism</keyword>
<evidence type="ECO:0000256" key="3">
    <source>
        <dbReference type="RuleBase" id="RU000363"/>
    </source>
</evidence>
<comment type="similarity">
    <text evidence="1 3">Belongs to the short-chain dehydrogenases/reductases (SDR) family.</text>
</comment>
<dbReference type="InterPro" id="IPR002347">
    <property type="entry name" value="SDR_fam"/>
</dbReference>
<reference evidence="4" key="1">
    <citation type="submission" date="2020-10" db="EMBL/GenBank/DDBJ databases">
        <authorList>
            <person name="Gilroy R."/>
        </authorList>
    </citation>
    <scope>NUCLEOTIDE SEQUENCE</scope>
    <source>
        <strain evidence="4">CHK178-757</strain>
    </source>
</reference>
<dbReference type="InterPro" id="IPR036291">
    <property type="entry name" value="NAD(P)-bd_dom_sf"/>
</dbReference>
<dbReference type="AlphaFoldDB" id="A0A9D1F563"/>